<comment type="caution">
    <text evidence="4">The sequence shown here is derived from an EMBL/GenBank/DDBJ whole genome shotgun (WGS) entry which is preliminary data.</text>
</comment>
<sequence length="390" mass="43108">MNRRDFCVASALASTGFGGVALGRPASAIDVVAIDRRRIINAADRYLREPPVTITAFPSARSPGGRHDYYSEADYWWPNPAAPQGPYVRRDGFSNPDKFTAHRDALIRLGVQIPALATAYRATREPRYAEHAERHLRAWFVAPATRINPQLEHAQAIIGVNTGRGIGVIDTLHLVEVARAVSILARHRPSVVVYGPTRAWFDAYLTWMTTSANGVDERNQKNNHGSCWALQTAQFALLTGRGSELQTARERVKGLVPGQVAVDGSQPLELARTKPYGYSLFNLDVLAACARLLSTPQENLWTYRGATGGSIADALAYMAPFIADKRAWPKPPDVEAWDGWPVRQPSLLFGGLALGRADYLALWRRLPPDPTEAEIVRNYPLRQPVLWIDG</sequence>
<dbReference type="GO" id="GO:0016829">
    <property type="term" value="F:lyase activity"/>
    <property type="evidence" value="ECO:0007669"/>
    <property type="project" value="UniProtKB-KW"/>
</dbReference>
<dbReference type="Gene3D" id="1.50.10.100">
    <property type="entry name" value="Chondroitin AC/alginate lyase"/>
    <property type="match status" value="1"/>
</dbReference>
<dbReference type="AlphaFoldDB" id="A0A2W5UU54"/>
<evidence type="ECO:0000256" key="1">
    <source>
        <dbReference type="ARBA" id="ARBA00022729"/>
    </source>
</evidence>
<reference evidence="4 5" key="1">
    <citation type="submission" date="2017-08" db="EMBL/GenBank/DDBJ databases">
        <title>Infants hospitalized years apart are colonized by the same room-sourced microbial strains.</title>
        <authorList>
            <person name="Brooks B."/>
            <person name="Olm M.R."/>
            <person name="Firek B.A."/>
            <person name="Baker R."/>
            <person name="Thomas B.C."/>
            <person name="Morowitz M.J."/>
            <person name="Banfield J.F."/>
        </authorList>
    </citation>
    <scope>NUCLEOTIDE SEQUENCE [LARGE SCALE GENOMIC DNA]</scope>
    <source>
        <strain evidence="4">S2_003_000_R2_4</strain>
    </source>
</reference>
<dbReference type="EMBL" id="QFQZ01000132">
    <property type="protein sequence ID" value="PZR30492.1"/>
    <property type="molecule type" value="Genomic_DNA"/>
</dbReference>
<proteinExistence type="predicted"/>
<dbReference type="GO" id="GO:0042597">
    <property type="term" value="C:periplasmic space"/>
    <property type="evidence" value="ECO:0007669"/>
    <property type="project" value="InterPro"/>
</dbReference>
<evidence type="ECO:0000313" key="5">
    <source>
        <dbReference type="Proteomes" id="UP000249393"/>
    </source>
</evidence>
<protein>
    <submittedName>
        <fullName evidence="4">Alginate lyase</fullName>
    </submittedName>
</protein>
<organism evidence="4 5">
    <name type="scientific">Caulobacter segnis</name>
    <dbReference type="NCBI Taxonomy" id="88688"/>
    <lineage>
        <taxon>Bacteria</taxon>
        <taxon>Pseudomonadati</taxon>
        <taxon>Pseudomonadota</taxon>
        <taxon>Alphaproteobacteria</taxon>
        <taxon>Caulobacterales</taxon>
        <taxon>Caulobacteraceae</taxon>
        <taxon>Caulobacter</taxon>
    </lineage>
</organism>
<dbReference type="SUPFAM" id="SSF48230">
    <property type="entry name" value="Chondroitin AC/alginate lyase"/>
    <property type="match status" value="1"/>
</dbReference>
<dbReference type="InterPro" id="IPR008397">
    <property type="entry name" value="Alginate_lyase_dom"/>
</dbReference>
<feature type="domain" description="Alginate lyase" evidence="3">
    <location>
        <begin position="55"/>
        <end position="328"/>
    </location>
</feature>
<name>A0A2W5UU54_9CAUL</name>
<gene>
    <name evidence="4" type="ORF">DI526_22350</name>
</gene>
<dbReference type="Proteomes" id="UP000249393">
    <property type="component" value="Unassembled WGS sequence"/>
</dbReference>
<evidence type="ECO:0000256" key="2">
    <source>
        <dbReference type="ARBA" id="ARBA00023239"/>
    </source>
</evidence>
<dbReference type="InterPro" id="IPR008929">
    <property type="entry name" value="Chondroitin_lyas"/>
</dbReference>
<keyword evidence="2 4" id="KW-0456">Lyase</keyword>
<dbReference type="RefSeq" id="WP_304283118.1">
    <property type="nucleotide sequence ID" value="NZ_QFQZ01000132.1"/>
</dbReference>
<keyword evidence="1" id="KW-0732">Signal</keyword>
<evidence type="ECO:0000259" key="3">
    <source>
        <dbReference type="Pfam" id="PF05426"/>
    </source>
</evidence>
<evidence type="ECO:0000313" key="4">
    <source>
        <dbReference type="EMBL" id="PZR30492.1"/>
    </source>
</evidence>
<accession>A0A2W5UU54</accession>
<dbReference type="Pfam" id="PF05426">
    <property type="entry name" value="Alginate_lyase"/>
    <property type="match status" value="1"/>
</dbReference>